<dbReference type="Pfam" id="PF20117">
    <property type="entry name" value="DUF6507"/>
    <property type="match status" value="1"/>
</dbReference>
<proteinExistence type="predicted"/>
<feature type="region of interest" description="Disordered" evidence="1">
    <location>
        <begin position="96"/>
        <end position="117"/>
    </location>
</feature>
<reference evidence="2" key="1">
    <citation type="submission" date="2021-04" db="EMBL/GenBank/DDBJ databases">
        <title>Pseudonocardia sp. nov., isolated from sandy soil of mangrove forest.</title>
        <authorList>
            <person name="Zan Z."/>
            <person name="Huang R."/>
            <person name="Liu W."/>
        </authorList>
    </citation>
    <scope>NUCLEOTIDE SEQUENCE</scope>
    <source>
        <strain evidence="2">S2-4</strain>
    </source>
</reference>
<evidence type="ECO:0000256" key="1">
    <source>
        <dbReference type="SAM" id="MobiDB-lite"/>
    </source>
</evidence>
<evidence type="ECO:0008006" key="4">
    <source>
        <dbReference type="Google" id="ProtNLM"/>
    </source>
</evidence>
<sequence>MTRWDIDPVGVRSVLTNTEAVAQEFDGQMTTLNASLEGAMGQSSSDIVNQALAGYAESATADITSVFTRTSACMNGAAQATNAYVEGDLEMAANAQASAAAAPDPRATMPGYGGGPQ</sequence>
<dbReference type="RefSeq" id="WP_252442276.1">
    <property type="nucleotide sequence ID" value="NZ_JAGSOV010000054.1"/>
</dbReference>
<name>A0ABT1A5V2_9PSEU</name>
<protein>
    <recommendedName>
        <fullName evidence="4">Excreted virulence factor EspC (Type VII ESX diderm)</fullName>
    </recommendedName>
</protein>
<organism evidence="2 3">
    <name type="scientific">Pseudonocardia humida</name>
    <dbReference type="NCBI Taxonomy" id="2800819"/>
    <lineage>
        <taxon>Bacteria</taxon>
        <taxon>Bacillati</taxon>
        <taxon>Actinomycetota</taxon>
        <taxon>Actinomycetes</taxon>
        <taxon>Pseudonocardiales</taxon>
        <taxon>Pseudonocardiaceae</taxon>
        <taxon>Pseudonocardia</taxon>
    </lineage>
</organism>
<gene>
    <name evidence="2" type="ORF">KDL28_25270</name>
</gene>
<dbReference type="Proteomes" id="UP001165283">
    <property type="component" value="Unassembled WGS sequence"/>
</dbReference>
<keyword evidence="3" id="KW-1185">Reference proteome</keyword>
<accession>A0ABT1A5V2</accession>
<dbReference type="InterPro" id="IPR045436">
    <property type="entry name" value="DUF6507"/>
</dbReference>
<evidence type="ECO:0000313" key="3">
    <source>
        <dbReference type="Proteomes" id="UP001165283"/>
    </source>
</evidence>
<dbReference type="EMBL" id="JAGSOV010000054">
    <property type="protein sequence ID" value="MCO1658380.1"/>
    <property type="molecule type" value="Genomic_DNA"/>
</dbReference>
<comment type="caution">
    <text evidence="2">The sequence shown here is derived from an EMBL/GenBank/DDBJ whole genome shotgun (WGS) entry which is preliminary data.</text>
</comment>
<evidence type="ECO:0000313" key="2">
    <source>
        <dbReference type="EMBL" id="MCO1658380.1"/>
    </source>
</evidence>